<evidence type="ECO:0000256" key="1">
    <source>
        <dbReference type="SAM" id="MobiDB-lite"/>
    </source>
</evidence>
<feature type="compositionally biased region" description="Basic and acidic residues" evidence="1">
    <location>
        <begin position="149"/>
        <end position="167"/>
    </location>
</feature>
<evidence type="ECO:0000256" key="2">
    <source>
        <dbReference type="SAM" id="Phobius"/>
    </source>
</evidence>
<protein>
    <submittedName>
        <fullName evidence="3">Uncharacterized protein</fullName>
    </submittedName>
</protein>
<feature type="region of interest" description="Disordered" evidence="1">
    <location>
        <begin position="136"/>
        <end position="185"/>
    </location>
</feature>
<evidence type="ECO:0000313" key="3">
    <source>
        <dbReference type="EMBL" id="KAL3759868.1"/>
    </source>
</evidence>
<feature type="compositionally biased region" description="Low complexity" evidence="1">
    <location>
        <begin position="168"/>
        <end position="183"/>
    </location>
</feature>
<proteinExistence type="predicted"/>
<keyword evidence="2" id="KW-0812">Transmembrane</keyword>
<dbReference type="EMBL" id="JALLBG020000196">
    <property type="protein sequence ID" value="KAL3759868.1"/>
    <property type="molecule type" value="Genomic_DNA"/>
</dbReference>
<sequence length="1010" mass="112549">MDPPPSAPDDDIELRPLVSSARQNSSRDAPADDVVLPWSSSARPPSSSRPPLHGASGSGATNIGVSAAHTKRRNRIQFNDNNNHQSAVVEQYDDSTKTTRKKMTLLLMMTFVVILLVAILEKRSAAVVRTPTVGMELGSSETKSPAVHESTKDIKQQQSSDEEKTDTTNDSITTNSHNTNNNIKLDGYQPTTMIYPSNYILPGTEDAPPLSAAKGRPYYPVLNHFQFRNPTSPYASTWGYFNFRDPNPKWDGKMRPQPTNYDTVPNRDVKNSDFPKEAWQSDDAYMKEFLVQAKLLVNRTIEAVYAEYGVGIPADGSVTLTDEQMINRELFAPFLLAKDASINPPGEVSWSTQPSFDGIARRIIHHIMTGDTFKLTLGGHSAAAGHGAGFNQSYVIEAGHVLEPVFAHLGVEFRAYNFAQGGMGTFQQALAGMDLRGKETDWMIWDSSMTEKSPEIVNFFFRQALISGNRSPVLMGDGVINSFHEIAGAAIATAAGNGWVPVTDNDEQVMDLPWAAQWLQCSRTATTDCKAHEYTAGCWVEREDFKPPTAQDALVGGAAAWHPGNRIHKRKGRMIALVVLRSLAYALDKWEELGAKSGYPIAEEHWHVSDYYKTIREKATQVPGCFGDNWKIGQKRHLEEMEEDEANAESGAIDGRKLDDTDFWPPRICDIPLQGRSLWGPRSNPVESSLVSIMKPNAFGDIDPTPKNTYWTEPIYYPPDRPAPWTAPPETEPFAPLIGASRRMTVEEQTHHQLRGGDLTNIFHGVLGSRALSEESGVNDTSNEVVAKIDAITPGLGIQVNWGYPGVCDGSSHHWCDKRPDSTCLMAGSQDHRGMVCFDGFSGWVVFDVKNVKHGFIGARMEPWHGAEETPITATWTEENNGGNGNYQKRGLERQLHEEYQQEQMRESIERMKREIEKDILSENDPSRRRLGGGQHCGYPADYTFEWAINGEVTSWSKAEFCDHFTRLNYNLDVIKFMDDESQTGDFELAMRVTNVERGMAMCISHLYWA</sequence>
<dbReference type="Proteomes" id="UP001530293">
    <property type="component" value="Unassembled WGS sequence"/>
</dbReference>
<feature type="region of interest" description="Disordered" evidence="1">
    <location>
        <begin position="249"/>
        <end position="269"/>
    </location>
</feature>
<name>A0ABD3M810_9STRA</name>
<feature type="region of interest" description="Disordered" evidence="1">
    <location>
        <begin position="1"/>
        <end position="62"/>
    </location>
</feature>
<keyword evidence="2" id="KW-0472">Membrane</keyword>
<keyword evidence="4" id="KW-1185">Reference proteome</keyword>
<keyword evidence="2" id="KW-1133">Transmembrane helix</keyword>
<feature type="compositionally biased region" description="Low complexity" evidence="1">
    <location>
        <begin position="37"/>
        <end position="51"/>
    </location>
</feature>
<gene>
    <name evidence="3" type="ORF">ACHAWU_007612</name>
</gene>
<evidence type="ECO:0000313" key="4">
    <source>
        <dbReference type="Proteomes" id="UP001530293"/>
    </source>
</evidence>
<organism evidence="3 4">
    <name type="scientific">Discostella pseudostelligera</name>
    <dbReference type="NCBI Taxonomy" id="259834"/>
    <lineage>
        <taxon>Eukaryota</taxon>
        <taxon>Sar</taxon>
        <taxon>Stramenopiles</taxon>
        <taxon>Ochrophyta</taxon>
        <taxon>Bacillariophyta</taxon>
        <taxon>Coscinodiscophyceae</taxon>
        <taxon>Thalassiosirophycidae</taxon>
        <taxon>Stephanodiscales</taxon>
        <taxon>Stephanodiscaceae</taxon>
        <taxon>Discostella</taxon>
    </lineage>
</organism>
<reference evidence="3 4" key="1">
    <citation type="submission" date="2024-10" db="EMBL/GenBank/DDBJ databases">
        <title>Updated reference genomes for cyclostephanoid diatoms.</title>
        <authorList>
            <person name="Roberts W.R."/>
            <person name="Alverson A.J."/>
        </authorList>
    </citation>
    <scope>NUCLEOTIDE SEQUENCE [LARGE SCALE GENOMIC DNA]</scope>
    <source>
        <strain evidence="3 4">AJA232-27</strain>
    </source>
</reference>
<dbReference type="AlphaFoldDB" id="A0ABD3M810"/>
<feature type="transmembrane region" description="Helical" evidence="2">
    <location>
        <begin position="103"/>
        <end position="120"/>
    </location>
</feature>
<comment type="caution">
    <text evidence="3">The sequence shown here is derived from an EMBL/GenBank/DDBJ whole genome shotgun (WGS) entry which is preliminary data.</text>
</comment>
<accession>A0ABD3M810</accession>